<dbReference type="GO" id="GO:0030288">
    <property type="term" value="C:outer membrane-bounded periplasmic space"/>
    <property type="evidence" value="ECO:0007669"/>
    <property type="project" value="UniProtKB-ARBA"/>
</dbReference>
<dbReference type="InterPro" id="IPR000914">
    <property type="entry name" value="SBP_5_dom"/>
</dbReference>
<dbReference type="PANTHER" id="PTHR30290:SF9">
    <property type="entry name" value="OLIGOPEPTIDE-BINDING PROTEIN APPA"/>
    <property type="match status" value="1"/>
</dbReference>
<comment type="caution">
    <text evidence="6">The sequence shown here is derived from an EMBL/GenBank/DDBJ whole genome shotgun (WGS) entry which is preliminary data.</text>
</comment>
<reference evidence="6 7" key="1">
    <citation type="submission" date="2019-08" db="EMBL/GenBank/DDBJ databases">
        <authorList>
            <person name="Seo M.-J."/>
        </authorList>
    </citation>
    <scope>NUCLEOTIDE SEQUENCE [LARGE SCALE GENOMIC DNA]</scope>
    <source>
        <strain evidence="6 7">KIGAM108</strain>
    </source>
</reference>
<evidence type="ECO:0000256" key="3">
    <source>
        <dbReference type="ARBA" id="ARBA00022729"/>
    </source>
</evidence>
<sequence length="571" mass="63327">MFGLWFRTALFLVLLASCQAPSPPTAQVRIRWARDPESLHPHTLANAMALQAVNLTYQSLLAVDAVHQRFVPLLADSLPAVRRNESASFFTYRIRSSATWDDGQPILASDVAFTLRAMRCPGLPNERMQAQYGFIQDIYISPKDARRFTLVCAPYAPDYVTLSGDFAILPEHLLDSGRILRRIPLARLDSAATRQPAVAAVIGRLAAAGLERSPGRYGSGPYRLVDWKPGQQLTLERKRAWWADPLQRTVPQLLARPQRISFQIIPDQTTALLALRRNEVDVYAGIPPADFARLQHSASDTARLGLYTPDSYEMIVAGYNTRKPAFSNALVRQAISHLINVPGILKGAVHNLGYASVGMISPHQLLFYNDSLQADTFDPAAATALLRRAGWRQTADGKWQNPAYAVSPLAFTISYRAGNAAYEFIALQLRTAAARIGITVQLQPVESSLLTQQLQTGNFDLYLRSIVGNPFAHNFIPLLHSRSTGEAGGNYTGFGSPATDRLLERLAAAEDTATKRTLLRHFQRIIQRERPLRVLYFTRNPIAITKRFTNLGLSSLSPGYEVTGFVEQPRP</sequence>
<organism evidence="6 7">
    <name type="scientific">Hymenobacter lutimineralis</name>
    <dbReference type="NCBI Taxonomy" id="2606448"/>
    <lineage>
        <taxon>Bacteria</taxon>
        <taxon>Pseudomonadati</taxon>
        <taxon>Bacteroidota</taxon>
        <taxon>Cytophagia</taxon>
        <taxon>Cytophagales</taxon>
        <taxon>Hymenobacteraceae</taxon>
        <taxon>Hymenobacter</taxon>
    </lineage>
</organism>
<protein>
    <recommendedName>
        <fullName evidence="5">Solute-binding protein family 5 domain-containing protein</fullName>
    </recommendedName>
</protein>
<dbReference type="AlphaFoldDB" id="A0A5D6V2M7"/>
<name>A0A5D6V2M7_9BACT</name>
<dbReference type="PROSITE" id="PS51257">
    <property type="entry name" value="PROKAR_LIPOPROTEIN"/>
    <property type="match status" value="1"/>
</dbReference>
<accession>A0A5D6V2M7</accession>
<dbReference type="Proteomes" id="UP000322791">
    <property type="component" value="Unassembled WGS sequence"/>
</dbReference>
<feature type="domain" description="Solute-binding protein family 5" evidence="5">
    <location>
        <begin position="70"/>
        <end position="474"/>
    </location>
</feature>
<dbReference type="InterPro" id="IPR030678">
    <property type="entry name" value="Peptide/Ni-bd"/>
</dbReference>
<gene>
    <name evidence="6" type="ORF">FY528_09945</name>
</gene>
<dbReference type="Pfam" id="PF00496">
    <property type="entry name" value="SBP_bac_5"/>
    <property type="match status" value="1"/>
</dbReference>
<dbReference type="GO" id="GO:0015833">
    <property type="term" value="P:peptide transport"/>
    <property type="evidence" value="ECO:0007669"/>
    <property type="project" value="TreeGrafter"/>
</dbReference>
<comment type="similarity">
    <text evidence="1">Belongs to the bacterial solute-binding protein 5 family.</text>
</comment>
<feature type="signal peptide" evidence="4">
    <location>
        <begin position="1"/>
        <end position="22"/>
    </location>
</feature>
<keyword evidence="2" id="KW-0813">Transport</keyword>
<evidence type="ECO:0000313" key="7">
    <source>
        <dbReference type="Proteomes" id="UP000322791"/>
    </source>
</evidence>
<dbReference type="Gene3D" id="3.40.190.10">
    <property type="entry name" value="Periplasmic binding protein-like II"/>
    <property type="match status" value="1"/>
</dbReference>
<dbReference type="GO" id="GO:1904680">
    <property type="term" value="F:peptide transmembrane transporter activity"/>
    <property type="evidence" value="ECO:0007669"/>
    <property type="project" value="TreeGrafter"/>
</dbReference>
<evidence type="ECO:0000256" key="4">
    <source>
        <dbReference type="SAM" id="SignalP"/>
    </source>
</evidence>
<dbReference type="EMBL" id="VTHL01000009">
    <property type="protein sequence ID" value="TYZ09557.1"/>
    <property type="molecule type" value="Genomic_DNA"/>
</dbReference>
<dbReference type="PANTHER" id="PTHR30290">
    <property type="entry name" value="PERIPLASMIC BINDING COMPONENT OF ABC TRANSPORTER"/>
    <property type="match status" value="1"/>
</dbReference>
<evidence type="ECO:0000256" key="1">
    <source>
        <dbReference type="ARBA" id="ARBA00005695"/>
    </source>
</evidence>
<dbReference type="SUPFAM" id="SSF53850">
    <property type="entry name" value="Periplasmic binding protein-like II"/>
    <property type="match status" value="1"/>
</dbReference>
<dbReference type="GO" id="GO:0043190">
    <property type="term" value="C:ATP-binding cassette (ABC) transporter complex"/>
    <property type="evidence" value="ECO:0007669"/>
    <property type="project" value="InterPro"/>
</dbReference>
<dbReference type="Gene3D" id="3.10.105.10">
    <property type="entry name" value="Dipeptide-binding Protein, Domain 3"/>
    <property type="match status" value="1"/>
</dbReference>
<dbReference type="PIRSF" id="PIRSF002741">
    <property type="entry name" value="MppA"/>
    <property type="match status" value="1"/>
</dbReference>
<evidence type="ECO:0000256" key="2">
    <source>
        <dbReference type="ARBA" id="ARBA00022448"/>
    </source>
</evidence>
<feature type="chain" id="PRO_5022922642" description="Solute-binding protein family 5 domain-containing protein" evidence="4">
    <location>
        <begin position="23"/>
        <end position="571"/>
    </location>
</feature>
<evidence type="ECO:0000313" key="6">
    <source>
        <dbReference type="EMBL" id="TYZ09557.1"/>
    </source>
</evidence>
<dbReference type="InterPro" id="IPR039424">
    <property type="entry name" value="SBP_5"/>
</dbReference>
<evidence type="ECO:0000259" key="5">
    <source>
        <dbReference type="Pfam" id="PF00496"/>
    </source>
</evidence>
<keyword evidence="3 4" id="KW-0732">Signal</keyword>
<keyword evidence="7" id="KW-1185">Reference proteome</keyword>
<proteinExistence type="inferred from homology"/>